<protein>
    <submittedName>
        <fullName evidence="2">MarR family protein</fullName>
    </submittedName>
</protein>
<feature type="domain" description="HTH marR-type" evidence="1">
    <location>
        <begin position="61"/>
        <end position="119"/>
    </location>
</feature>
<evidence type="ECO:0000259" key="1">
    <source>
        <dbReference type="Pfam" id="PF12802"/>
    </source>
</evidence>
<dbReference type="GO" id="GO:0003700">
    <property type="term" value="F:DNA-binding transcription factor activity"/>
    <property type="evidence" value="ECO:0007669"/>
    <property type="project" value="InterPro"/>
</dbReference>
<dbReference type="InterPro" id="IPR000835">
    <property type="entry name" value="HTH_MarR-typ"/>
</dbReference>
<organism evidence="2 3">
    <name type="scientific">Klenkia soli</name>
    <dbReference type="NCBI Taxonomy" id="1052260"/>
    <lineage>
        <taxon>Bacteria</taxon>
        <taxon>Bacillati</taxon>
        <taxon>Actinomycetota</taxon>
        <taxon>Actinomycetes</taxon>
        <taxon>Geodermatophilales</taxon>
        <taxon>Geodermatophilaceae</taxon>
        <taxon>Klenkia</taxon>
    </lineage>
</organism>
<name>A0A1H0G6E6_9ACTN</name>
<gene>
    <name evidence="2" type="ORF">SAMN05660199_01153</name>
</gene>
<evidence type="ECO:0000313" key="2">
    <source>
        <dbReference type="EMBL" id="SDO02458.1"/>
    </source>
</evidence>
<dbReference type="AlphaFoldDB" id="A0A1H0G6E6"/>
<reference evidence="3" key="1">
    <citation type="submission" date="2016-10" db="EMBL/GenBank/DDBJ databases">
        <authorList>
            <person name="Varghese N."/>
            <person name="Submissions S."/>
        </authorList>
    </citation>
    <scope>NUCLEOTIDE SEQUENCE [LARGE SCALE GENOMIC DNA]</scope>
    <source>
        <strain evidence="3">DSM 45843</strain>
    </source>
</reference>
<evidence type="ECO:0000313" key="3">
    <source>
        <dbReference type="Proteomes" id="UP000199088"/>
    </source>
</evidence>
<sequence length="170" mass="19656">MRSKQPRIDLIHEQTKKVYGHVLVKEKARRHAQPFTMVFCDAMLALLSTEGRRDESDSRFTLVHMRVLLYLLASVQYLNCVQRFVTEIADDLGHDRSTVSRALDVLAERELIRREGQGTGRPTVFHLHPTLAFRGKAGQRAAVLRERWPELRLPAVIDQFPRRFPDMGQP</sequence>
<dbReference type="InterPro" id="IPR036390">
    <property type="entry name" value="WH_DNA-bd_sf"/>
</dbReference>
<accession>A0A1H0G6E6</accession>
<dbReference type="InterPro" id="IPR036388">
    <property type="entry name" value="WH-like_DNA-bd_sf"/>
</dbReference>
<dbReference type="SUPFAM" id="SSF46785">
    <property type="entry name" value="Winged helix' DNA-binding domain"/>
    <property type="match status" value="1"/>
</dbReference>
<dbReference type="EMBL" id="FNIR01000003">
    <property type="protein sequence ID" value="SDO02458.1"/>
    <property type="molecule type" value="Genomic_DNA"/>
</dbReference>
<dbReference type="Pfam" id="PF12802">
    <property type="entry name" value="MarR_2"/>
    <property type="match status" value="1"/>
</dbReference>
<dbReference type="RefSeq" id="WP_091241307.1">
    <property type="nucleotide sequence ID" value="NZ_FNIR01000003.1"/>
</dbReference>
<keyword evidence="3" id="KW-1185">Reference proteome</keyword>
<proteinExistence type="predicted"/>
<dbReference type="Proteomes" id="UP000199088">
    <property type="component" value="Unassembled WGS sequence"/>
</dbReference>
<dbReference type="Gene3D" id="1.10.10.10">
    <property type="entry name" value="Winged helix-like DNA-binding domain superfamily/Winged helix DNA-binding domain"/>
    <property type="match status" value="1"/>
</dbReference>
<dbReference type="OrthoDB" id="5191698at2"/>